<protein>
    <submittedName>
        <fullName evidence="2">Uncharacterized protein</fullName>
    </submittedName>
</protein>
<evidence type="ECO:0000256" key="1">
    <source>
        <dbReference type="SAM" id="MobiDB-lite"/>
    </source>
</evidence>
<dbReference type="Proteomes" id="UP001438707">
    <property type="component" value="Unassembled WGS sequence"/>
</dbReference>
<proteinExistence type="predicted"/>
<gene>
    <name evidence="2" type="ORF">WJX74_001047</name>
</gene>
<dbReference type="EMBL" id="JALJOS010000024">
    <property type="protein sequence ID" value="KAK9825492.1"/>
    <property type="molecule type" value="Genomic_DNA"/>
</dbReference>
<dbReference type="AlphaFoldDB" id="A0AAW1QVH8"/>
<feature type="region of interest" description="Disordered" evidence="1">
    <location>
        <begin position="104"/>
        <end position="124"/>
    </location>
</feature>
<sequence length="156" mass="17933">MLTDNREYLLRRFLEGVQHPGVHKGEEPLIDFCSSKAADQSPGGLAERASLAPAAPAGERPSSLLTWISMGKQNEAHQQQLKRQMRSCQRQKLQQQLQRSLQKMLQQRQQQPAKSKASCMRQGTDLWQQQRQQLQRQRRQQQQSLLLQHIALETAA</sequence>
<reference evidence="2 3" key="1">
    <citation type="journal article" date="2024" name="Nat. Commun.">
        <title>Phylogenomics reveals the evolutionary origins of lichenization in chlorophyte algae.</title>
        <authorList>
            <person name="Puginier C."/>
            <person name="Libourel C."/>
            <person name="Otte J."/>
            <person name="Skaloud P."/>
            <person name="Haon M."/>
            <person name="Grisel S."/>
            <person name="Petersen M."/>
            <person name="Berrin J.G."/>
            <person name="Delaux P.M."/>
            <person name="Dal Grande F."/>
            <person name="Keller J."/>
        </authorList>
    </citation>
    <scope>NUCLEOTIDE SEQUENCE [LARGE SCALE GENOMIC DNA]</scope>
    <source>
        <strain evidence="2 3">SAG 2145</strain>
    </source>
</reference>
<comment type="caution">
    <text evidence="2">The sequence shown here is derived from an EMBL/GenBank/DDBJ whole genome shotgun (WGS) entry which is preliminary data.</text>
</comment>
<evidence type="ECO:0000313" key="3">
    <source>
        <dbReference type="Proteomes" id="UP001438707"/>
    </source>
</evidence>
<accession>A0AAW1QVH8</accession>
<evidence type="ECO:0000313" key="2">
    <source>
        <dbReference type="EMBL" id="KAK9825492.1"/>
    </source>
</evidence>
<keyword evidence="3" id="KW-1185">Reference proteome</keyword>
<organism evidence="2 3">
    <name type="scientific">Apatococcus lobatus</name>
    <dbReference type="NCBI Taxonomy" id="904363"/>
    <lineage>
        <taxon>Eukaryota</taxon>
        <taxon>Viridiplantae</taxon>
        <taxon>Chlorophyta</taxon>
        <taxon>core chlorophytes</taxon>
        <taxon>Trebouxiophyceae</taxon>
        <taxon>Chlorellales</taxon>
        <taxon>Chlorellaceae</taxon>
        <taxon>Apatococcus</taxon>
    </lineage>
</organism>
<name>A0AAW1QVH8_9CHLO</name>